<dbReference type="PROSITE" id="PS50113">
    <property type="entry name" value="PAC"/>
    <property type="match status" value="1"/>
</dbReference>
<evidence type="ECO:0000259" key="2">
    <source>
        <dbReference type="PROSITE" id="PS50113"/>
    </source>
</evidence>
<dbReference type="SUPFAM" id="SSF55785">
    <property type="entry name" value="PYP-like sensor domain (PAS domain)"/>
    <property type="match status" value="2"/>
</dbReference>
<dbReference type="Proteomes" id="UP000516093">
    <property type="component" value="Chromosome"/>
</dbReference>
<dbReference type="InterPro" id="IPR050903">
    <property type="entry name" value="Bact_Chemotaxis_MeTrfase"/>
</dbReference>
<dbReference type="SMART" id="SM00091">
    <property type="entry name" value="PAS"/>
    <property type="match status" value="2"/>
</dbReference>
<evidence type="ECO:0000313" key="4">
    <source>
        <dbReference type="Proteomes" id="UP000516093"/>
    </source>
</evidence>
<dbReference type="EMBL" id="CP060784">
    <property type="protein sequence ID" value="QNP51333.1"/>
    <property type="molecule type" value="Genomic_DNA"/>
</dbReference>
<dbReference type="InterPro" id="IPR035965">
    <property type="entry name" value="PAS-like_dom_sf"/>
</dbReference>
<evidence type="ECO:0000256" key="1">
    <source>
        <dbReference type="SAM" id="Coils"/>
    </source>
</evidence>
<keyword evidence="1" id="KW-0175">Coiled coil</keyword>
<dbReference type="PANTHER" id="PTHR24422">
    <property type="entry name" value="CHEMOTAXIS PROTEIN METHYLTRANSFERASE"/>
    <property type="match status" value="1"/>
</dbReference>
<organism evidence="3 4">
    <name type="scientific">Hymenobacter qilianensis</name>
    <dbReference type="NCBI Taxonomy" id="1385715"/>
    <lineage>
        <taxon>Bacteria</taxon>
        <taxon>Pseudomonadati</taxon>
        <taxon>Bacteroidota</taxon>
        <taxon>Cytophagia</taxon>
        <taxon>Cytophagales</taxon>
        <taxon>Hymenobacteraceae</taxon>
        <taxon>Hymenobacter</taxon>
    </lineage>
</organism>
<proteinExistence type="predicted"/>
<reference evidence="3 4" key="1">
    <citation type="submission" date="2020-08" db="EMBL/GenBank/DDBJ databases">
        <title>Genome sequence of Hymenobacter qilianensis JCM 19763T.</title>
        <authorList>
            <person name="Hyun D.-W."/>
            <person name="Bae J.-W."/>
        </authorList>
    </citation>
    <scope>NUCLEOTIDE SEQUENCE [LARGE SCALE GENOMIC DNA]</scope>
    <source>
        <strain evidence="3 4">JCM 19763</strain>
    </source>
</reference>
<dbReference type="PANTHER" id="PTHR24422:SF27">
    <property type="entry name" value="PROTEIN-GLUTAMATE O-METHYLTRANSFERASE"/>
    <property type="match status" value="1"/>
</dbReference>
<accession>A0A7H0GSR7</accession>
<protein>
    <submittedName>
        <fullName evidence="3">PAS domain-containing protein</fullName>
    </submittedName>
</protein>
<sequence length="445" mass="50254">MVINPKGEILYVNGRTGRFLEPAPGLSNLNIFEMVRGELRYELSASIHQANTNHKDVVVEDVKLATEGGFQLLRLSVRHLAEPEHLQGLLLVSFEEQPTPRRVRKGKSGIQGEELGRDAVVAALEKELQYTKLRLQTTIEEMDSSVEELKSTNEELQSANEELQSTNEEAMTNKEEMQSMNEELLTLNMQYVSRTEELTQSANDMKNLLDATQIATVFLDNDLVIKRFTPPVGRIFKLVPSDVGRPITDFANTLRYDHLARDVQQVIDRLVSTETNIQTTTGEWYAMRILPYRTLDNYINGAVITFNDVTQLKHLEEKLQASTSFAESIIETVREPMLVLNNDLRILTISQAFAKRYNLNIADVKNQLLIELNGGAWNVPALHTLLLNLVSDKKEEFDEVPLEIKLPQLGVRQVLVYGRRLLNHGSEMDCLLLGVSDDSSNAPAQ</sequence>
<feature type="domain" description="PAC" evidence="2">
    <location>
        <begin position="271"/>
        <end position="321"/>
    </location>
</feature>
<dbReference type="InterPro" id="IPR000014">
    <property type="entry name" value="PAS"/>
</dbReference>
<dbReference type="InterPro" id="IPR000700">
    <property type="entry name" value="PAS-assoc_C"/>
</dbReference>
<gene>
    <name evidence="3" type="ORF">H9L05_14890</name>
</gene>
<keyword evidence="4" id="KW-1185">Reference proteome</keyword>
<dbReference type="KEGG" id="hqi:H9L05_14890"/>
<dbReference type="Gene3D" id="3.30.450.20">
    <property type="entry name" value="PAS domain"/>
    <property type="match status" value="1"/>
</dbReference>
<name>A0A7H0GSR7_9BACT</name>
<evidence type="ECO:0000313" key="3">
    <source>
        <dbReference type="EMBL" id="QNP51333.1"/>
    </source>
</evidence>
<feature type="coiled-coil region" evidence="1">
    <location>
        <begin position="135"/>
        <end position="187"/>
    </location>
</feature>
<dbReference type="Pfam" id="PF13596">
    <property type="entry name" value="PAS_10"/>
    <property type="match status" value="1"/>
</dbReference>
<dbReference type="AlphaFoldDB" id="A0A7H0GSR7"/>
<dbReference type="RefSeq" id="WP_187731622.1">
    <property type="nucleotide sequence ID" value="NZ_CP060784.1"/>
</dbReference>